<sequence length="40" mass="4571">MLEQRIDDKRLLKLIGQWLKAKVIEPEGKIIKPTEGTPQG</sequence>
<name>A0A3B0XEY5_9ZZZZ</name>
<organism evidence="1">
    <name type="scientific">hydrothermal vent metagenome</name>
    <dbReference type="NCBI Taxonomy" id="652676"/>
    <lineage>
        <taxon>unclassified sequences</taxon>
        <taxon>metagenomes</taxon>
        <taxon>ecological metagenomes</taxon>
    </lineage>
</organism>
<dbReference type="AlphaFoldDB" id="A0A3B0XEY5"/>
<feature type="non-terminal residue" evidence="1">
    <location>
        <position position="40"/>
    </location>
</feature>
<dbReference type="EMBL" id="UOFH01000239">
    <property type="protein sequence ID" value="VAW63170.1"/>
    <property type="molecule type" value="Genomic_DNA"/>
</dbReference>
<protein>
    <submittedName>
        <fullName evidence="1">Uncharacterized protein</fullName>
    </submittedName>
</protein>
<evidence type="ECO:0000313" key="1">
    <source>
        <dbReference type="EMBL" id="VAW63170.1"/>
    </source>
</evidence>
<gene>
    <name evidence="1" type="ORF">MNBD_GAMMA08-1270</name>
</gene>
<proteinExistence type="predicted"/>
<reference evidence="1" key="1">
    <citation type="submission" date="2018-06" db="EMBL/GenBank/DDBJ databases">
        <authorList>
            <person name="Zhirakovskaya E."/>
        </authorList>
    </citation>
    <scope>NUCLEOTIDE SEQUENCE</scope>
</reference>
<accession>A0A3B0XEY5</accession>